<accession>A0ABS8AAN4</accession>
<sequence>MNPQGLSVAAVADPYMEEQHVLSTPKFIVLCVLTLGLYIVWWQYKVWRFFGRWQHTDNLPALRALLSVFTIYALLRDVKQFARDHAVPVAYPAGLLAAAYIVLALLSLLPEPGGLVSLLAFWPLVAAHKAFNAALLVSPEVQAVAQAEFNGRQRALLRIFGLFWVLMLLGLALLTLGI</sequence>
<reference evidence="2" key="1">
    <citation type="submission" date="2021-10" db="EMBL/GenBank/DDBJ databases">
        <authorList>
            <person name="Dean J.D."/>
            <person name="Kim M.K."/>
            <person name="Newey C.N."/>
            <person name="Stoker T.S."/>
            <person name="Thompson D.W."/>
            <person name="Grose J.H."/>
        </authorList>
    </citation>
    <scope>NUCLEOTIDE SEQUENCE</scope>
    <source>
        <strain evidence="2">BT635</strain>
    </source>
</reference>
<proteinExistence type="predicted"/>
<keyword evidence="1" id="KW-0812">Transmembrane</keyword>
<evidence type="ECO:0000256" key="1">
    <source>
        <dbReference type="SAM" id="Phobius"/>
    </source>
</evidence>
<dbReference type="Proteomes" id="UP001165297">
    <property type="component" value="Unassembled WGS sequence"/>
</dbReference>
<evidence type="ECO:0000313" key="2">
    <source>
        <dbReference type="EMBL" id="MCB2376797.1"/>
    </source>
</evidence>
<feature type="transmembrane region" description="Helical" evidence="1">
    <location>
        <begin position="115"/>
        <end position="135"/>
    </location>
</feature>
<dbReference type="EMBL" id="JAJADQ010000002">
    <property type="protein sequence ID" value="MCB2376797.1"/>
    <property type="molecule type" value="Genomic_DNA"/>
</dbReference>
<feature type="transmembrane region" description="Helical" evidence="1">
    <location>
        <begin position="155"/>
        <end position="176"/>
    </location>
</feature>
<dbReference type="RefSeq" id="WP_226183079.1">
    <property type="nucleotide sequence ID" value="NZ_JAJADQ010000002.1"/>
</dbReference>
<evidence type="ECO:0008006" key="4">
    <source>
        <dbReference type="Google" id="ProtNLM"/>
    </source>
</evidence>
<keyword evidence="1" id="KW-0472">Membrane</keyword>
<feature type="transmembrane region" description="Helical" evidence="1">
    <location>
        <begin position="87"/>
        <end position="109"/>
    </location>
</feature>
<evidence type="ECO:0000313" key="3">
    <source>
        <dbReference type="Proteomes" id="UP001165297"/>
    </source>
</evidence>
<comment type="caution">
    <text evidence="2">The sequence shown here is derived from an EMBL/GenBank/DDBJ whole genome shotgun (WGS) entry which is preliminary data.</text>
</comment>
<protein>
    <recommendedName>
        <fullName evidence="4">DUF4234 domain-containing protein</fullName>
    </recommendedName>
</protein>
<gene>
    <name evidence="2" type="ORF">LGH70_04350</name>
</gene>
<keyword evidence="3" id="KW-1185">Reference proteome</keyword>
<keyword evidence="1" id="KW-1133">Transmembrane helix</keyword>
<feature type="transmembrane region" description="Helical" evidence="1">
    <location>
        <begin position="27"/>
        <end position="44"/>
    </location>
</feature>
<organism evidence="2 3">
    <name type="scientific">Hymenobacter nitidus</name>
    <dbReference type="NCBI Taxonomy" id="2880929"/>
    <lineage>
        <taxon>Bacteria</taxon>
        <taxon>Pseudomonadati</taxon>
        <taxon>Bacteroidota</taxon>
        <taxon>Cytophagia</taxon>
        <taxon>Cytophagales</taxon>
        <taxon>Hymenobacteraceae</taxon>
        <taxon>Hymenobacter</taxon>
    </lineage>
</organism>
<name>A0ABS8AAN4_9BACT</name>